<feature type="compositionally biased region" description="Basic and acidic residues" evidence="1">
    <location>
        <begin position="66"/>
        <end position="77"/>
    </location>
</feature>
<comment type="caution">
    <text evidence="2">The sequence shown here is derived from an EMBL/GenBank/DDBJ whole genome shotgun (WGS) entry which is preliminary data.</text>
</comment>
<reference evidence="2" key="1">
    <citation type="submission" date="2019-08" db="EMBL/GenBank/DDBJ databases">
        <authorList>
            <person name="Kucharzyk K."/>
            <person name="Murdoch R.W."/>
            <person name="Higgins S."/>
            <person name="Loffler F."/>
        </authorList>
    </citation>
    <scope>NUCLEOTIDE SEQUENCE</scope>
</reference>
<sequence length="83" mass="9432">MFINPIGRISDSAFSVQQNNNAIMSMTRNAGDFDDLSSVQKAEKQLKFDTLNKKLMYDASSLMQESQKKVQDEDIKRSFSTFA</sequence>
<evidence type="ECO:0000256" key="1">
    <source>
        <dbReference type="SAM" id="MobiDB-lite"/>
    </source>
</evidence>
<protein>
    <submittedName>
        <fullName evidence="2">Uncharacterized protein</fullName>
    </submittedName>
</protein>
<dbReference type="AlphaFoldDB" id="A0A645JLD6"/>
<name>A0A645JLD6_9ZZZZ</name>
<organism evidence="2">
    <name type="scientific">bioreactor metagenome</name>
    <dbReference type="NCBI Taxonomy" id="1076179"/>
    <lineage>
        <taxon>unclassified sequences</taxon>
        <taxon>metagenomes</taxon>
        <taxon>ecological metagenomes</taxon>
    </lineage>
</organism>
<dbReference type="EMBL" id="VSSQ01145234">
    <property type="protein sequence ID" value="MPN64401.1"/>
    <property type="molecule type" value="Genomic_DNA"/>
</dbReference>
<evidence type="ECO:0000313" key="2">
    <source>
        <dbReference type="EMBL" id="MPN64401.1"/>
    </source>
</evidence>
<proteinExistence type="predicted"/>
<gene>
    <name evidence="2" type="ORF">SDC9_212173</name>
</gene>
<feature type="region of interest" description="Disordered" evidence="1">
    <location>
        <begin position="64"/>
        <end position="83"/>
    </location>
</feature>
<accession>A0A645JLD6</accession>